<feature type="transmembrane region" description="Helical" evidence="1">
    <location>
        <begin position="5"/>
        <end position="24"/>
    </location>
</feature>
<evidence type="ECO:0000256" key="1">
    <source>
        <dbReference type="SAM" id="Phobius"/>
    </source>
</evidence>
<evidence type="ECO:0000313" key="2">
    <source>
        <dbReference type="EMBL" id="TDL98467.1"/>
    </source>
</evidence>
<keyword evidence="3" id="KW-1185">Reference proteome</keyword>
<name>A0A4R6BF49_9STAP</name>
<dbReference type="OrthoDB" id="2418573at2"/>
<feature type="transmembrane region" description="Helical" evidence="1">
    <location>
        <begin position="57"/>
        <end position="79"/>
    </location>
</feature>
<organism evidence="2 3">
    <name type="scientific">Macrococcus brunensis</name>
    <dbReference type="NCBI Taxonomy" id="198483"/>
    <lineage>
        <taxon>Bacteria</taxon>
        <taxon>Bacillati</taxon>
        <taxon>Bacillota</taxon>
        <taxon>Bacilli</taxon>
        <taxon>Bacillales</taxon>
        <taxon>Staphylococcaceae</taxon>
        <taxon>Macrococcus</taxon>
    </lineage>
</organism>
<keyword evidence="1" id="KW-0472">Membrane</keyword>
<dbReference type="AlphaFoldDB" id="A0A4R6BF49"/>
<accession>A0A4R6BF49</accession>
<protein>
    <submittedName>
        <fullName evidence="2">Uncharacterized protein</fullName>
    </submittedName>
</protein>
<dbReference type="RefSeq" id="WP_133431408.1">
    <property type="nucleotide sequence ID" value="NZ_CP092172.1"/>
</dbReference>
<proteinExistence type="predicted"/>
<dbReference type="EMBL" id="SCWA01000004">
    <property type="protein sequence ID" value="TDL98467.1"/>
    <property type="molecule type" value="Genomic_DNA"/>
</dbReference>
<sequence>MFRNILLAVIALLNLIFIFIIQGHQSVDRIDLNIIVAALGAIISILFLIVRKSRLNFTFAIITLLIVAFHVSLIVLHIYDYVYA</sequence>
<reference evidence="2 3" key="1">
    <citation type="submission" date="2019-01" db="EMBL/GenBank/DDBJ databases">
        <title>Draft genome sequences of the type strains of six Macrococcus species.</title>
        <authorList>
            <person name="Mazhar S."/>
            <person name="Altermann E."/>
            <person name="Hill C."/>
            <person name="Mcauliffe O."/>
        </authorList>
    </citation>
    <scope>NUCLEOTIDE SEQUENCE [LARGE SCALE GENOMIC DNA]</scope>
    <source>
        <strain evidence="2 3">CCM4811</strain>
    </source>
</reference>
<evidence type="ECO:0000313" key="3">
    <source>
        <dbReference type="Proteomes" id="UP000295310"/>
    </source>
</evidence>
<comment type="caution">
    <text evidence="2">The sequence shown here is derived from an EMBL/GenBank/DDBJ whole genome shotgun (WGS) entry which is preliminary data.</text>
</comment>
<keyword evidence="1" id="KW-0812">Transmembrane</keyword>
<gene>
    <name evidence="2" type="ORF">ERX27_03260</name>
</gene>
<dbReference type="Proteomes" id="UP000295310">
    <property type="component" value="Unassembled WGS sequence"/>
</dbReference>
<feature type="transmembrane region" description="Helical" evidence="1">
    <location>
        <begin position="30"/>
        <end position="50"/>
    </location>
</feature>
<keyword evidence="1" id="KW-1133">Transmembrane helix</keyword>